<evidence type="ECO:0000313" key="3">
    <source>
        <dbReference type="Proteomes" id="UP000716291"/>
    </source>
</evidence>
<feature type="compositionally biased region" description="Basic and acidic residues" evidence="1">
    <location>
        <begin position="34"/>
        <end position="52"/>
    </location>
</feature>
<organism evidence="2 3">
    <name type="scientific">Rhizopus oryzae</name>
    <name type="common">Mucormycosis agent</name>
    <name type="synonym">Rhizopus arrhizus var. delemar</name>
    <dbReference type="NCBI Taxonomy" id="64495"/>
    <lineage>
        <taxon>Eukaryota</taxon>
        <taxon>Fungi</taxon>
        <taxon>Fungi incertae sedis</taxon>
        <taxon>Mucoromycota</taxon>
        <taxon>Mucoromycotina</taxon>
        <taxon>Mucoromycetes</taxon>
        <taxon>Mucorales</taxon>
        <taxon>Mucorineae</taxon>
        <taxon>Rhizopodaceae</taxon>
        <taxon>Rhizopus</taxon>
    </lineage>
</organism>
<name>A0A9P7BU55_RHIOR</name>
<gene>
    <name evidence="2" type="ORF">G6F64_004001</name>
</gene>
<evidence type="ECO:0000313" key="2">
    <source>
        <dbReference type="EMBL" id="KAG1311174.1"/>
    </source>
</evidence>
<dbReference type="AlphaFoldDB" id="A0A9P7BU55"/>
<protein>
    <submittedName>
        <fullName evidence="2">Uncharacterized protein</fullName>
    </submittedName>
</protein>
<sequence length="97" mass="10906">MRILELMLSIGSNPKSKVKPADRFADDDMTLSDQKPKDVSSDDDHPLKEAPTERGVSVYLELNSKAPFVKIGCKMFKAPVEKEEKDKVEELLAKKND</sequence>
<dbReference type="OrthoDB" id="2259636at2759"/>
<evidence type="ECO:0000256" key="1">
    <source>
        <dbReference type="SAM" id="MobiDB-lite"/>
    </source>
</evidence>
<accession>A0A9P7BU55</accession>
<reference evidence="2" key="1">
    <citation type="journal article" date="2020" name="Microb. Genom.">
        <title>Genetic diversity of clinical and environmental Mucorales isolates obtained from an investigation of mucormycosis cases among solid organ transplant recipients.</title>
        <authorList>
            <person name="Nguyen M.H."/>
            <person name="Kaul D."/>
            <person name="Muto C."/>
            <person name="Cheng S.J."/>
            <person name="Richter R.A."/>
            <person name="Bruno V.M."/>
            <person name="Liu G."/>
            <person name="Beyhan S."/>
            <person name="Sundermann A.J."/>
            <person name="Mounaud S."/>
            <person name="Pasculle A.W."/>
            <person name="Nierman W.C."/>
            <person name="Driscoll E."/>
            <person name="Cumbie R."/>
            <person name="Clancy C.J."/>
            <person name="Dupont C.L."/>
        </authorList>
    </citation>
    <scope>NUCLEOTIDE SEQUENCE</scope>
    <source>
        <strain evidence="2">GL11</strain>
    </source>
</reference>
<dbReference type="Proteomes" id="UP000716291">
    <property type="component" value="Unassembled WGS sequence"/>
</dbReference>
<feature type="region of interest" description="Disordered" evidence="1">
    <location>
        <begin position="13"/>
        <end position="52"/>
    </location>
</feature>
<dbReference type="EMBL" id="JAANQT010000418">
    <property type="protein sequence ID" value="KAG1311174.1"/>
    <property type="molecule type" value="Genomic_DNA"/>
</dbReference>
<comment type="caution">
    <text evidence="2">The sequence shown here is derived from an EMBL/GenBank/DDBJ whole genome shotgun (WGS) entry which is preliminary data.</text>
</comment>
<keyword evidence="3" id="KW-1185">Reference proteome</keyword>
<proteinExistence type="predicted"/>